<organism evidence="4 5">
    <name type="scientific">Patella caerulea</name>
    <name type="common">Rayed Mediterranean limpet</name>
    <dbReference type="NCBI Taxonomy" id="87958"/>
    <lineage>
        <taxon>Eukaryota</taxon>
        <taxon>Metazoa</taxon>
        <taxon>Spiralia</taxon>
        <taxon>Lophotrochozoa</taxon>
        <taxon>Mollusca</taxon>
        <taxon>Gastropoda</taxon>
        <taxon>Patellogastropoda</taxon>
        <taxon>Patelloidea</taxon>
        <taxon>Patellidae</taxon>
        <taxon>Patella</taxon>
    </lineage>
</organism>
<evidence type="ECO:0000259" key="3">
    <source>
        <dbReference type="PROSITE" id="PS51670"/>
    </source>
</evidence>
<name>A0AAN8JAJ3_PATCE</name>
<sequence length="223" mass="25317">MIFLGLFVILLHGGFDSSAGLLDCICFSKDARVKGDNGEFLVPMNKCVQSFDEVSGLRGEVWHHIKYTSQTGWIEHDKQIMKLVICGREELSRHICLDNILDCKQYNETNPNLCNHYPDWSRDNCRRFCGFCDEGCLDKQDNCHLHTQQTCKTYSHWAKVNCKNYCGLCDYPATTTPLPTTTFSCVDPPGNDCPFLKSQGICDDPDDAKAFCPKYCQIPECKT</sequence>
<dbReference type="Proteomes" id="UP001347796">
    <property type="component" value="Unassembled WGS sequence"/>
</dbReference>
<comment type="caution">
    <text evidence="1">Lacks conserved residue(s) required for the propagation of feature annotation.</text>
</comment>
<feature type="signal peptide" evidence="2">
    <location>
        <begin position="1"/>
        <end position="20"/>
    </location>
</feature>
<protein>
    <recommendedName>
        <fullName evidence="3">ShKT domain-containing protein</fullName>
    </recommendedName>
</protein>
<proteinExistence type="predicted"/>
<gene>
    <name evidence="4" type="ORF">SNE40_018034</name>
</gene>
<keyword evidence="5" id="KW-1185">Reference proteome</keyword>
<keyword evidence="2" id="KW-0732">Signal</keyword>
<evidence type="ECO:0000256" key="2">
    <source>
        <dbReference type="SAM" id="SignalP"/>
    </source>
</evidence>
<feature type="domain" description="ShKT" evidence="3">
    <location>
        <begin position="96"/>
        <end position="132"/>
    </location>
</feature>
<evidence type="ECO:0000313" key="5">
    <source>
        <dbReference type="Proteomes" id="UP001347796"/>
    </source>
</evidence>
<dbReference type="InterPro" id="IPR003582">
    <property type="entry name" value="ShKT_dom"/>
</dbReference>
<dbReference type="EMBL" id="JAZGQO010000012">
    <property type="protein sequence ID" value="KAK6172074.1"/>
    <property type="molecule type" value="Genomic_DNA"/>
</dbReference>
<accession>A0AAN8JAJ3</accession>
<dbReference type="SMART" id="SM00254">
    <property type="entry name" value="ShKT"/>
    <property type="match status" value="3"/>
</dbReference>
<dbReference type="AlphaFoldDB" id="A0AAN8JAJ3"/>
<dbReference type="Pfam" id="PF01549">
    <property type="entry name" value="ShK"/>
    <property type="match status" value="3"/>
</dbReference>
<evidence type="ECO:0000313" key="4">
    <source>
        <dbReference type="EMBL" id="KAK6172074.1"/>
    </source>
</evidence>
<comment type="caution">
    <text evidence="4">The sequence shown here is derived from an EMBL/GenBank/DDBJ whole genome shotgun (WGS) entry which is preliminary data.</text>
</comment>
<feature type="chain" id="PRO_5042889723" description="ShKT domain-containing protein" evidence="2">
    <location>
        <begin position="21"/>
        <end position="223"/>
    </location>
</feature>
<dbReference type="PROSITE" id="PS51670">
    <property type="entry name" value="SHKT"/>
    <property type="match status" value="1"/>
</dbReference>
<reference evidence="4 5" key="1">
    <citation type="submission" date="2024-01" db="EMBL/GenBank/DDBJ databases">
        <title>The genome of the rayed Mediterranean limpet Patella caerulea (Linnaeus, 1758).</title>
        <authorList>
            <person name="Anh-Thu Weber A."/>
            <person name="Halstead-Nussloch G."/>
        </authorList>
    </citation>
    <scope>NUCLEOTIDE SEQUENCE [LARGE SCALE GENOMIC DNA]</scope>
    <source>
        <strain evidence="4">AATW-2023a</strain>
        <tissue evidence="4">Whole specimen</tissue>
    </source>
</reference>
<evidence type="ECO:0000256" key="1">
    <source>
        <dbReference type="PROSITE-ProRule" id="PRU01005"/>
    </source>
</evidence>